<evidence type="ECO:0000256" key="1">
    <source>
        <dbReference type="SAM" id="MobiDB-lite"/>
    </source>
</evidence>
<protein>
    <submittedName>
        <fullName evidence="2">Uncharacterized protein</fullName>
    </submittedName>
</protein>
<accession>A0A6J5LA15</accession>
<organism evidence="2">
    <name type="scientific">uncultured Caudovirales phage</name>
    <dbReference type="NCBI Taxonomy" id="2100421"/>
    <lineage>
        <taxon>Viruses</taxon>
        <taxon>Duplodnaviria</taxon>
        <taxon>Heunggongvirae</taxon>
        <taxon>Uroviricota</taxon>
        <taxon>Caudoviricetes</taxon>
        <taxon>Peduoviridae</taxon>
        <taxon>Maltschvirus</taxon>
        <taxon>Maltschvirus maltsch</taxon>
    </lineage>
</organism>
<dbReference type="EMBL" id="LR796251">
    <property type="protein sequence ID" value="CAB4131231.1"/>
    <property type="molecule type" value="Genomic_DNA"/>
</dbReference>
<evidence type="ECO:0000313" key="2">
    <source>
        <dbReference type="EMBL" id="CAB4131231.1"/>
    </source>
</evidence>
<feature type="region of interest" description="Disordered" evidence="1">
    <location>
        <begin position="211"/>
        <end position="249"/>
    </location>
</feature>
<reference evidence="2" key="1">
    <citation type="submission" date="2020-04" db="EMBL/GenBank/DDBJ databases">
        <authorList>
            <person name="Chiriac C."/>
            <person name="Salcher M."/>
            <person name="Ghai R."/>
            <person name="Kavagutti S V."/>
        </authorList>
    </citation>
    <scope>NUCLEOTIDE SEQUENCE</scope>
</reference>
<gene>
    <name evidence="2" type="ORF">UFOVP130_70</name>
</gene>
<proteinExistence type="predicted"/>
<sequence length="344" mass="37165">MSMEVVRAEQQLPAIVSEPSDKLTNVQRLGKILAASGYFSDVRDMAQAAVKVMAGEELGIAPVAAVMGIHIIKGKVTLSANLIAAQVRRHGYNFRHQRFDNTGCALEFTGKQGEVLGESSFTEEDAKSSGVYNDMYKKFPRNMYFARAVSNGAKWYCPEVMSGLPVYVPEELGARVDGDGDLIVDEPVIDTGGHPANSRAAQEYVRDKKLAAMKSQQQTEPAEQPKAPYQGTDADIPANMGGTWVDTDPNRTERRVEDMRQRIEQPATAAPAEKPWTTFKGMIAAFAEVKAALLAATGNDAAYYGELDLRGVKHANAFTNSADAIACYRALQANLAGVGAKEAA</sequence>
<name>A0A6J5LA15_9CAUD</name>